<accession>A0A2K2UE47</accession>
<protein>
    <submittedName>
        <fullName evidence="1">Uncharacterized protein</fullName>
    </submittedName>
</protein>
<proteinExistence type="predicted"/>
<evidence type="ECO:0000313" key="2">
    <source>
        <dbReference type="Proteomes" id="UP000236197"/>
    </source>
</evidence>
<dbReference type="AlphaFoldDB" id="A0A2K2UE47"/>
<gene>
    <name evidence="1" type="ORF">C2L71_01070</name>
</gene>
<reference evidence="2" key="1">
    <citation type="submission" date="2018-01" db="EMBL/GenBank/DDBJ databases">
        <title>Rubneribacter badeniensis gen. nov., sp. nov., and Colonibacter rubneri, gen. nov., sp. nov., WGS of new members of the Eggerthellaceae.</title>
        <authorList>
            <person name="Danylec N."/>
            <person name="Stoll D.A."/>
            <person name="Doetsch A."/>
            <person name="Kulling S.E."/>
            <person name="Huch M."/>
        </authorList>
    </citation>
    <scope>NUCLEOTIDE SEQUENCE [LARGE SCALE GENOMIC DNA]</scope>
    <source>
        <strain evidence="2">ResAG-96</strain>
    </source>
</reference>
<name>A0A2K2UE47_9ACTN</name>
<comment type="caution">
    <text evidence="1">The sequence shown here is derived from an EMBL/GenBank/DDBJ whole genome shotgun (WGS) entry which is preliminary data.</text>
</comment>
<dbReference type="EMBL" id="PPEK01000001">
    <property type="protein sequence ID" value="PNV68607.1"/>
    <property type="molecule type" value="Genomic_DNA"/>
</dbReference>
<evidence type="ECO:0000313" key="1">
    <source>
        <dbReference type="EMBL" id="PNV68607.1"/>
    </source>
</evidence>
<organism evidence="1 2">
    <name type="scientific">Enteroscipio rubneri</name>
    <dbReference type="NCBI Taxonomy" id="2070686"/>
    <lineage>
        <taxon>Bacteria</taxon>
        <taxon>Bacillati</taxon>
        <taxon>Actinomycetota</taxon>
        <taxon>Coriobacteriia</taxon>
        <taxon>Eggerthellales</taxon>
        <taxon>Eggerthellaceae</taxon>
        <taxon>Enteroscipio</taxon>
    </lineage>
</organism>
<dbReference type="Proteomes" id="UP000236197">
    <property type="component" value="Unassembled WGS sequence"/>
</dbReference>
<sequence>MYEFVRMHKNNHIAGTGFKLKKSMTRTEIMGGTAGIKTHNQETGLIKNELFFVHHFIMGVLTNPEIRTELDALRKE</sequence>
<keyword evidence="2" id="KW-1185">Reference proteome</keyword>